<organism evidence="2 3">
    <name type="scientific">Littorina saxatilis</name>
    <dbReference type="NCBI Taxonomy" id="31220"/>
    <lineage>
        <taxon>Eukaryota</taxon>
        <taxon>Metazoa</taxon>
        <taxon>Spiralia</taxon>
        <taxon>Lophotrochozoa</taxon>
        <taxon>Mollusca</taxon>
        <taxon>Gastropoda</taxon>
        <taxon>Caenogastropoda</taxon>
        <taxon>Littorinimorpha</taxon>
        <taxon>Littorinoidea</taxon>
        <taxon>Littorinidae</taxon>
        <taxon>Littorina</taxon>
    </lineage>
</organism>
<feature type="domain" description="Methyltransferase" evidence="1">
    <location>
        <begin position="91"/>
        <end position="285"/>
    </location>
</feature>
<keyword evidence="3" id="KW-1185">Reference proteome</keyword>
<protein>
    <recommendedName>
        <fullName evidence="1">Methyltransferase domain-containing protein</fullName>
    </recommendedName>
</protein>
<name>A0AAN9AJ25_9CAEN</name>
<dbReference type="InterPro" id="IPR029063">
    <property type="entry name" value="SAM-dependent_MTases_sf"/>
</dbReference>
<dbReference type="PANTHER" id="PTHR32026">
    <property type="entry name" value="METHYLTRANSFERASE-LIKE PROTEIN 24"/>
    <property type="match status" value="1"/>
</dbReference>
<dbReference type="SUPFAM" id="SSF53335">
    <property type="entry name" value="S-adenosyl-L-methionine-dependent methyltransferases"/>
    <property type="match status" value="1"/>
</dbReference>
<dbReference type="Proteomes" id="UP001374579">
    <property type="component" value="Unassembled WGS sequence"/>
</dbReference>
<comment type="caution">
    <text evidence="2">The sequence shown here is derived from an EMBL/GenBank/DDBJ whole genome shotgun (WGS) entry which is preliminary data.</text>
</comment>
<gene>
    <name evidence="2" type="ORF">V1264_021866</name>
</gene>
<evidence type="ECO:0000313" key="2">
    <source>
        <dbReference type="EMBL" id="KAK7087870.1"/>
    </source>
</evidence>
<sequence>MLASAMNRKVLAILLVGVGCLLVATLYKMETLSEFVKQIRTQSIGNTLPLPSPMVAGAEVKPTPAKLLKTHDEQIQAGDKLHQMLLKDPNEYKCPDVKYIKNKMEGAWKYCGDATFALKKPCLVYSFGINYDFTFDDALGNLGCDVYSFDPSMKTKEHRRNPNVMFYPTGLSGFDNDTFEPKLDSYVKKKTTWKIRTLKTLMGELGHSDRTIDLLKIDIETSEWPAVRNIIDTGMHRQVKQFLVEWHIFATYPAKETFEQLIRILQDLKDAGFRSFDKNPHVPNLKWEKFNLQSDFGYVNIKFSS</sequence>
<evidence type="ECO:0000313" key="3">
    <source>
        <dbReference type="Proteomes" id="UP001374579"/>
    </source>
</evidence>
<dbReference type="Gene3D" id="3.40.50.150">
    <property type="entry name" value="Vaccinia Virus protein VP39"/>
    <property type="match status" value="1"/>
</dbReference>
<dbReference type="AlphaFoldDB" id="A0AAN9AJ25"/>
<dbReference type="InterPro" id="IPR026913">
    <property type="entry name" value="METTL24"/>
</dbReference>
<dbReference type="EMBL" id="JBAMIC010004070">
    <property type="protein sequence ID" value="KAK7087870.1"/>
    <property type="molecule type" value="Genomic_DNA"/>
</dbReference>
<evidence type="ECO:0000259" key="1">
    <source>
        <dbReference type="Pfam" id="PF13383"/>
    </source>
</evidence>
<proteinExistence type="predicted"/>
<accession>A0AAN9AJ25</accession>
<dbReference type="InterPro" id="IPR025714">
    <property type="entry name" value="Methyltranfer_dom"/>
</dbReference>
<dbReference type="Pfam" id="PF13383">
    <property type="entry name" value="Methyltransf_22"/>
    <property type="match status" value="1"/>
</dbReference>
<dbReference type="PANTHER" id="PTHR32026:SF10">
    <property type="entry name" value="METHYLTRANSFERASE-LIKE PROTEIN 24-RELATED"/>
    <property type="match status" value="1"/>
</dbReference>
<reference evidence="2 3" key="1">
    <citation type="submission" date="2024-02" db="EMBL/GenBank/DDBJ databases">
        <title>Chromosome-scale genome assembly of the rough periwinkle Littorina saxatilis.</title>
        <authorList>
            <person name="De Jode A."/>
            <person name="Faria R."/>
            <person name="Formenti G."/>
            <person name="Sims Y."/>
            <person name="Smith T.P."/>
            <person name="Tracey A."/>
            <person name="Wood J.M.D."/>
            <person name="Zagrodzka Z.B."/>
            <person name="Johannesson K."/>
            <person name="Butlin R.K."/>
            <person name="Leder E.H."/>
        </authorList>
    </citation>
    <scope>NUCLEOTIDE SEQUENCE [LARGE SCALE GENOMIC DNA]</scope>
    <source>
        <strain evidence="2">Snail1</strain>
        <tissue evidence="2">Muscle</tissue>
    </source>
</reference>